<dbReference type="PROSITE" id="PS50297">
    <property type="entry name" value="ANK_REP_REGION"/>
    <property type="match status" value="1"/>
</dbReference>
<reference evidence="5" key="1">
    <citation type="submission" date="2024-07" db="EMBL/GenBank/DDBJ databases">
        <title>Halotolerant mesophilic bacterium Ornithinibacillus sp. 4-3, sp. nov., isolated from soil.</title>
        <authorList>
            <person name="Sidarenka A.V."/>
            <person name="Guliayeva D.E."/>
            <person name="Leanovich S.I."/>
            <person name="Hileuskaya K.S."/>
            <person name="Akhremchuk A.E."/>
            <person name="Sikolenko M.A."/>
            <person name="Valentovich L.N."/>
        </authorList>
    </citation>
    <scope>NUCLEOTIDE SEQUENCE</scope>
    <source>
        <strain evidence="5">4-3</strain>
    </source>
</reference>
<dbReference type="EMBL" id="CP162599">
    <property type="protein sequence ID" value="XDK33534.1"/>
    <property type="molecule type" value="Genomic_DNA"/>
</dbReference>
<dbReference type="SMART" id="SM00248">
    <property type="entry name" value="ANK"/>
    <property type="match status" value="2"/>
</dbReference>
<dbReference type="RefSeq" id="WP_368654212.1">
    <property type="nucleotide sequence ID" value="NZ_CP162599.1"/>
</dbReference>
<protein>
    <submittedName>
        <fullName evidence="5">DUF4274 domain-containing protein</fullName>
    </submittedName>
</protein>
<accession>A0AB39HMW1</accession>
<dbReference type="PANTHER" id="PTHR24171">
    <property type="entry name" value="ANKYRIN REPEAT DOMAIN-CONTAINING PROTEIN 39-RELATED"/>
    <property type="match status" value="1"/>
</dbReference>
<dbReference type="Pfam" id="PF14096">
    <property type="entry name" value="DUF4274"/>
    <property type="match status" value="1"/>
</dbReference>
<proteinExistence type="predicted"/>
<dbReference type="Gene3D" id="1.25.40.20">
    <property type="entry name" value="Ankyrin repeat-containing domain"/>
    <property type="match status" value="1"/>
</dbReference>
<dbReference type="PROSITE" id="PS50088">
    <property type="entry name" value="ANK_REPEAT"/>
    <property type="match status" value="2"/>
</dbReference>
<dbReference type="Pfam" id="PF12796">
    <property type="entry name" value="Ank_2"/>
    <property type="match status" value="1"/>
</dbReference>
<feature type="repeat" description="ANK" evidence="3">
    <location>
        <begin position="30"/>
        <end position="63"/>
    </location>
</feature>
<dbReference type="InterPro" id="IPR036770">
    <property type="entry name" value="Ankyrin_rpt-contain_sf"/>
</dbReference>
<keyword evidence="2 3" id="KW-0040">ANK repeat</keyword>
<dbReference type="AlphaFoldDB" id="A0AB39HMW1"/>
<sequence>MNWTTISKSKNISQVQEALTKLDIHERDARGRTPLLIFITNRAPVESIKLLLDHGAELEVADRLGETPLKKAVKFQHRETIELLLDYGAKLDAPGGILESAWNIARFRDFSLADLLIETRGAVRLTLTNEENQLVDDILHQESEKICHEIKQLSSTELLHAVVQRYNWDNGIEAMLTVFEHPACAEITVLDMYDLLEGDSWLEMEGDLYTEAQACKKFAEKLKPAIDTYYERFKV</sequence>
<evidence type="ECO:0000313" key="5">
    <source>
        <dbReference type="EMBL" id="XDK33534.1"/>
    </source>
</evidence>
<dbReference type="InterPro" id="IPR025369">
    <property type="entry name" value="DUF4274"/>
</dbReference>
<evidence type="ECO:0000256" key="2">
    <source>
        <dbReference type="ARBA" id="ARBA00023043"/>
    </source>
</evidence>
<gene>
    <name evidence="5" type="ORF">AB4Y30_04025</name>
</gene>
<keyword evidence="1" id="KW-0677">Repeat</keyword>
<evidence type="ECO:0000256" key="3">
    <source>
        <dbReference type="PROSITE-ProRule" id="PRU00023"/>
    </source>
</evidence>
<feature type="domain" description="DUF4274" evidence="4">
    <location>
        <begin position="155"/>
        <end position="222"/>
    </location>
</feature>
<feature type="repeat" description="ANK" evidence="3">
    <location>
        <begin position="64"/>
        <end position="96"/>
    </location>
</feature>
<name>A0AB39HMW1_9BACI</name>
<dbReference type="PANTHER" id="PTHR24171:SF9">
    <property type="entry name" value="ANKYRIN REPEAT DOMAIN-CONTAINING PROTEIN 39"/>
    <property type="match status" value="1"/>
</dbReference>
<evidence type="ECO:0000256" key="1">
    <source>
        <dbReference type="ARBA" id="ARBA00022737"/>
    </source>
</evidence>
<dbReference type="InterPro" id="IPR002110">
    <property type="entry name" value="Ankyrin_rpt"/>
</dbReference>
<evidence type="ECO:0000259" key="4">
    <source>
        <dbReference type="Pfam" id="PF14096"/>
    </source>
</evidence>
<dbReference type="SUPFAM" id="SSF48403">
    <property type="entry name" value="Ankyrin repeat"/>
    <property type="match status" value="1"/>
</dbReference>
<organism evidence="5">
    <name type="scientific">Ornithinibacillus sp. 4-3</name>
    <dbReference type="NCBI Taxonomy" id="3231488"/>
    <lineage>
        <taxon>Bacteria</taxon>
        <taxon>Bacillati</taxon>
        <taxon>Bacillota</taxon>
        <taxon>Bacilli</taxon>
        <taxon>Bacillales</taxon>
        <taxon>Bacillaceae</taxon>
        <taxon>Ornithinibacillus</taxon>
    </lineage>
</organism>